<proteinExistence type="inferred from homology"/>
<evidence type="ECO:0000313" key="8">
    <source>
        <dbReference type="EMBL" id="CAG9977771.1"/>
    </source>
</evidence>
<dbReference type="PANTHER" id="PTHR43603:SF1">
    <property type="entry name" value="ZINC-REGULATED GTPASE METALLOPROTEIN ACTIVATOR 1"/>
    <property type="match status" value="1"/>
</dbReference>
<dbReference type="PANTHER" id="PTHR43603">
    <property type="entry name" value="COBW DOMAIN-CONTAINING PROTEIN DDB_G0274527"/>
    <property type="match status" value="1"/>
</dbReference>
<gene>
    <name evidence="8" type="ORF">CBYS24578_00008862</name>
</gene>
<dbReference type="InterPro" id="IPR051927">
    <property type="entry name" value="Zn_Chap_cDPG_Synth"/>
</dbReference>
<evidence type="ECO:0000256" key="2">
    <source>
        <dbReference type="ARBA" id="ARBA00022801"/>
    </source>
</evidence>
<keyword evidence="9" id="KW-1185">Reference proteome</keyword>
<evidence type="ECO:0000256" key="5">
    <source>
        <dbReference type="ARBA" id="ARBA00049117"/>
    </source>
</evidence>
<organism evidence="8 9">
    <name type="scientific">Clonostachys byssicola</name>
    <dbReference type="NCBI Taxonomy" id="160290"/>
    <lineage>
        <taxon>Eukaryota</taxon>
        <taxon>Fungi</taxon>
        <taxon>Dikarya</taxon>
        <taxon>Ascomycota</taxon>
        <taxon>Pezizomycotina</taxon>
        <taxon>Sordariomycetes</taxon>
        <taxon>Hypocreomycetidae</taxon>
        <taxon>Hypocreales</taxon>
        <taxon>Bionectriaceae</taxon>
        <taxon>Clonostachys</taxon>
    </lineage>
</organism>
<name>A0A9N9U565_9HYPO</name>
<evidence type="ECO:0000256" key="6">
    <source>
        <dbReference type="SAM" id="MobiDB-lite"/>
    </source>
</evidence>
<evidence type="ECO:0000256" key="4">
    <source>
        <dbReference type="ARBA" id="ARBA00034320"/>
    </source>
</evidence>
<keyword evidence="2" id="KW-0378">Hydrolase</keyword>
<dbReference type="InterPro" id="IPR027417">
    <property type="entry name" value="P-loop_NTPase"/>
</dbReference>
<evidence type="ECO:0000256" key="3">
    <source>
        <dbReference type="ARBA" id="ARBA00023186"/>
    </source>
</evidence>
<evidence type="ECO:0000313" key="9">
    <source>
        <dbReference type="Proteomes" id="UP000754883"/>
    </source>
</evidence>
<dbReference type="OrthoDB" id="272672at2759"/>
<feature type="region of interest" description="Disordered" evidence="6">
    <location>
        <begin position="514"/>
        <end position="543"/>
    </location>
</feature>
<dbReference type="Gene3D" id="3.30.1220.10">
    <property type="entry name" value="CobW-like, C-terminal domain"/>
    <property type="match status" value="1"/>
</dbReference>
<dbReference type="GO" id="GO:0016787">
    <property type="term" value="F:hydrolase activity"/>
    <property type="evidence" value="ECO:0007669"/>
    <property type="project" value="UniProtKB-KW"/>
</dbReference>
<keyword evidence="1" id="KW-0547">Nucleotide-binding</keyword>
<dbReference type="InterPro" id="IPR003495">
    <property type="entry name" value="CobW/HypB/UreG_nucleotide-bd"/>
</dbReference>
<comment type="caution">
    <text evidence="8">The sequence shown here is derived from an EMBL/GenBank/DDBJ whole genome shotgun (WGS) entry which is preliminary data.</text>
</comment>
<dbReference type="GO" id="GO:0000166">
    <property type="term" value="F:nucleotide binding"/>
    <property type="evidence" value="ECO:0007669"/>
    <property type="project" value="UniProtKB-KW"/>
</dbReference>
<dbReference type="Pfam" id="PF02492">
    <property type="entry name" value="cobW"/>
    <property type="match status" value="2"/>
</dbReference>
<reference evidence="8 9" key="2">
    <citation type="submission" date="2021-10" db="EMBL/GenBank/DDBJ databases">
        <authorList>
            <person name="Piombo E."/>
        </authorList>
    </citation>
    <scope>NUCLEOTIDE SEQUENCE [LARGE SCALE GENOMIC DNA]</scope>
</reference>
<dbReference type="InterPro" id="IPR011629">
    <property type="entry name" value="CobW-like_C"/>
</dbReference>
<evidence type="ECO:0000259" key="7">
    <source>
        <dbReference type="SMART" id="SM00833"/>
    </source>
</evidence>
<accession>A0A9N9U565</accession>
<dbReference type="EMBL" id="CABFNO020001298">
    <property type="protein sequence ID" value="CAG9977771.1"/>
    <property type="molecule type" value="Genomic_DNA"/>
</dbReference>
<dbReference type="CDD" id="cd03112">
    <property type="entry name" value="CobW-like"/>
    <property type="match status" value="1"/>
</dbReference>
<dbReference type="SUPFAM" id="SSF90002">
    <property type="entry name" value="Hypothetical protein YjiA, C-terminal domain"/>
    <property type="match status" value="1"/>
</dbReference>
<dbReference type="SUPFAM" id="SSF52540">
    <property type="entry name" value="P-loop containing nucleoside triphosphate hydrolases"/>
    <property type="match status" value="1"/>
</dbReference>
<dbReference type="SMART" id="SM00833">
    <property type="entry name" value="CobW_C"/>
    <property type="match status" value="1"/>
</dbReference>
<feature type="domain" description="CobW C-terminal" evidence="7">
    <location>
        <begin position="308"/>
        <end position="479"/>
    </location>
</feature>
<sequence length="543" mass="61558">MASNQHSESPHPETAGPTVPSTALPITLLSGFLGAGKTTLLQHILKSDHGLRVAVIVNDMAGINIDASLIRQTHRLRKSNEKIVALQNGCICWNLRGDLLEELLDLWKLQQFDYVLIECSGITEPEQVAETFDARLTEYLEGTGEGIDQITLETLKEIKELGGLEKIARIDTTVTVVDAFSVLGEFQTDELVSDRQHVEKKDERTVSDLMADQIEFADVILLNKTDMVDDHTKGRILSLLKQLNHRARVFETRYSRIDPRRILNTGLFNLEVAQTGYGWLQDLHAMTVQEINGGNAVSLKSKSQDYTVQSFVYSQYRPFHPERLYGLVYDNWEHHDDEENGDERMEEDTDSLLEEDSEMADALHNKFPFPSNETIMINKRSHPLLSPLFRSKGEFFLATRPHRAGEWSQAGSILSLTGGRPWFCTLSPEEYTTGDKSVDRLVQHDIKKGGEWGDRHQELVFIGENIDHDGLRGLLDGCLLTDEEYETWQEIMRDTARDDESKYEALGNAFEDGFLDWPGDDDDGEHDHDHAHDHSGHHHGHSH</sequence>
<comment type="catalytic activity">
    <reaction evidence="5">
        <text>GTP + H2O = GDP + phosphate + H(+)</text>
        <dbReference type="Rhea" id="RHEA:19669"/>
        <dbReference type="ChEBI" id="CHEBI:15377"/>
        <dbReference type="ChEBI" id="CHEBI:15378"/>
        <dbReference type="ChEBI" id="CHEBI:37565"/>
        <dbReference type="ChEBI" id="CHEBI:43474"/>
        <dbReference type="ChEBI" id="CHEBI:58189"/>
    </reaction>
    <physiologicalReaction direction="left-to-right" evidence="5">
        <dbReference type="Rhea" id="RHEA:19670"/>
    </physiologicalReaction>
</comment>
<dbReference type="Pfam" id="PF07683">
    <property type="entry name" value="CobW_C"/>
    <property type="match status" value="1"/>
</dbReference>
<dbReference type="Gene3D" id="3.40.50.300">
    <property type="entry name" value="P-loop containing nucleotide triphosphate hydrolases"/>
    <property type="match status" value="1"/>
</dbReference>
<protein>
    <recommendedName>
        <fullName evidence="7">CobW C-terminal domain-containing protein</fullName>
    </recommendedName>
</protein>
<evidence type="ECO:0000256" key="1">
    <source>
        <dbReference type="ARBA" id="ARBA00022741"/>
    </source>
</evidence>
<feature type="compositionally biased region" description="Basic and acidic residues" evidence="6">
    <location>
        <begin position="525"/>
        <end position="534"/>
    </location>
</feature>
<feature type="region of interest" description="Disordered" evidence="6">
    <location>
        <begin position="1"/>
        <end position="20"/>
    </location>
</feature>
<dbReference type="InterPro" id="IPR036627">
    <property type="entry name" value="CobW-likC_sf"/>
</dbReference>
<reference evidence="9" key="1">
    <citation type="submission" date="2019-06" db="EMBL/GenBank/DDBJ databases">
        <authorList>
            <person name="Broberg M."/>
        </authorList>
    </citation>
    <scope>NUCLEOTIDE SEQUENCE [LARGE SCALE GENOMIC DNA]</scope>
</reference>
<keyword evidence="3" id="KW-0143">Chaperone</keyword>
<dbReference type="Proteomes" id="UP000754883">
    <property type="component" value="Unassembled WGS sequence"/>
</dbReference>
<dbReference type="AlphaFoldDB" id="A0A9N9U565"/>
<comment type="similarity">
    <text evidence="4">Belongs to the SIMIBI class G3E GTPase family. ZNG1 subfamily.</text>
</comment>